<dbReference type="EMBL" id="KZ819978">
    <property type="protein sequence ID" value="PWN50030.1"/>
    <property type="molecule type" value="Genomic_DNA"/>
</dbReference>
<evidence type="ECO:0000313" key="1">
    <source>
        <dbReference type="EMBL" id="PWN50030.1"/>
    </source>
</evidence>
<keyword evidence="2" id="KW-1185">Reference proteome</keyword>
<name>A0ACD0NW31_9BASI</name>
<protein>
    <submittedName>
        <fullName evidence="1">Uncharacterized protein</fullName>
    </submittedName>
</protein>
<dbReference type="Proteomes" id="UP000245626">
    <property type="component" value="Unassembled WGS sequence"/>
</dbReference>
<reference evidence="1 2" key="1">
    <citation type="journal article" date="2018" name="Mol. Biol. Evol.">
        <title>Broad Genomic Sampling Reveals a Smut Pathogenic Ancestry of the Fungal Clade Ustilaginomycotina.</title>
        <authorList>
            <person name="Kijpornyongpan T."/>
            <person name="Mondo S.J."/>
            <person name="Barry K."/>
            <person name="Sandor L."/>
            <person name="Lee J."/>
            <person name="Lipzen A."/>
            <person name="Pangilinan J."/>
            <person name="LaButti K."/>
            <person name="Hainaut M."/>
            <person name="Henrissat B."/>
            <person name="Grigoriev I.V."/>
            <person name="Spatafora J.W."/>
            <person name="Aime M.C."/>
        </authorList>
    </citation>
    <scope>NUCLEOTIDE SEQUENCE [LARGE SCALE GENOMIC DNA]</scope>
    <source>
        <strain evidence="1 2">SA 807</strain>
    </source>
</reference>
<evidence type="ECO:0000313" key="2">
    <source>
        <dbReference type="Proteomes" id="UP000245626"/>
    </source>
</evidence>
<gene>
    <name evidence="1" type="ORF">IE53DRAFT_387711</name>
</gene>
<proteinExistence type="predicted"/>
<sequence>MRAILALHLAPFPFAPFLVSSIGSAHSIDPLHLARTGQCKGTVENIKGVDARVHGYGFLSSSRLAGISFQNSR</sequence>
<organism evidence="1 2">
    <name type="scientific">Violaceomyces palustris</name>
    <dbReference type="NCBI Taxonomy" id="1673888"/>
    <lineage>
        <taxon>Eukaryota</taxon>
        <taxon>Fungi</taxon>
        <taxon>Dikarya</taxon>
        <taxon>Basidiomycota</taxon>
        <taxon>Ustilaginomycotina</taxon>
        <taxon>Ustilaginomycetes</taxon>
        <taxon>Violaceomycetales</taxon>
        <taxon>Violaceomycetaceae</taxon>
        <taxon>Violaceomyces</taxon>
    </lineage>
</organism>
<accession>A0ACD0NW31</accession>